<proteinExistence type="predicted"/>
<dbReference type="HOGENOM" id="CLU_2399778_0_0_1"/>
<evidence type="ECO:0000313" key="1">
    <source>
        <dbReference type="EMBL" id="EXL63599.1"/>
    </source>
</evidence>
<sequence>MRGLLRGTTAARQWRLSSCPGREAGSSFISHILLTRSIQFCYGSWAREWKGGSGGGESFLFCARRPSELHLSILGGFRIDHPMAFVGPVRPPC</sequence>
<dbReference type="EMBL" id="KK035020">
    <property type="protein sequence ID" value="EXL63599.1"/>
    <property type="molecule type" value="Genomic_DNA"/>
</dbReference>
<dbReference type="Proteomes" id="UP000030676">
    <property type="component" value="Unassembled WGS sequence"/>
</dbReference>
<reference evidence="1" key="2">
    <citation type="submission" date="2014-03" db="EMBL/GenBank/DDBJ databases">
        <title>The Genome Annotation of Fusarium oxysporum PHW808.</title>
        <authorList>
            <consortium name="The Broad Institute Genomics Platform"/>
            <person name="Ma L.-J."/>
            <person name="Corby-Kistler H."/>
            <person name="Broz K."/>
            <person name="Gale L.R."/>
            <person name="Jonkers W."/>
            <person name="O'Donnell K."/>
            <person name="Ploetz R."/>
            <person name="Steinberg C."/>
            <person name="Schwartz D.C."/>
            <person name="VanEtten H."/>
            <person name="Zhou S."/>
            <person name="Young S.K."/>
            <person name="Zeng Q."/>
            <person name="Gargeya S."/>
            <person name="Fitzgerald M."/>
            <person name="Abouelleil A."/>
            <person name="Alvarado L."/>
            <person name="Chapman S.B."/>
            <person name="Gainer-Dewar J."/>
            <person name="Goldberg J."/>
            <person name="Griggs A."/>
            <person name="Gujja S."/>
            <person name="Hansen M."/>
            <person name="Howarth C."/>
            <person name="Imamovic A."/>
            <person name="Ireland A."/>
            <person name="Larimer J."/>
            <person name="McCowan C."/>
            <person name="Murphy C."/>
            <person name="Pearson M."/>
            <person name="Poon T.W."/>
            <person name="Priest M."/>
            <person name="Roberts A."/>
            <person name="Saif S."/>
            <person name="Shea T."/>
            <person name="Sykes S."/>
            <person name="Wortman J."/>
            <person name="Nusbaum C."/>
            <person name="Birren B."/>
        </authorList>
    </citation>
    <scope>NUCLEOTIDE SEQUENCE</scope>
    <source>
        <strain evidence="1">54008</strain>
    </source>
</reference>
<accession>X0HQT7</accession>
<reference evidence="1" key="1">
    <citation type="submission" date="2011-11" db="EMBL/GenBank/DDBJ databases">
        <title>The Genome Sequence of Fusarium oxysporum PHW808.</title>
        <authorList>
            <consortium name="The Broad Institute Genome Sequencing Platform"/>
            <person name="Ma L.-J."/>
            <person name="Gale L.R."/>
            <person name="Schwartz D.C."/>
            <person name="Zhou S."/>
            <person name="Corby-Kistler H."/>
            <person name="Young S.K."/>
            <person name="Zeng Q."/>
            <person name="Gargeya S."/>
            <person name="Fitzgerald M."/>
            <person name="Haas B."/>
            <person name="Abouelleil A."/>
            <person name="Alvarado L."/>
            <person name="Arachchi H.M."/>
            <person name="Berlin A."/>
            <person name="Brown A."/>
            <person name="Chapman S.B."/>
            <person name="Chen Z."/>
            <person name="Dunbar C."/>
            <person name="Freedman E."/>
            <person name="Gearin G."/>
            <person name="Goldberg J."/>
            <person name="Griggs A."/>
            <person name="Gujja S."/>
            <person name="Heiman D."/>
            <person name="Howarth C."/>
            <person name="Larson L."/>
            <person name="Lui A."/>
            <person name="MacDonald P.J.P."/>
            <person name="Montmayeur A."/>
            <person name="Murphy C."/>
            <person name="Neiman D."/>
            <person name="Pearson M."/>
            <person name="Priest M."/>
            <person name="Roberts A."/>
            <person name="Saif S."/>
            <person name="Shea T."/>
            <person name="Shenoy N."/>
            <person name="Sisk P."/>
            <person name="Stolte C."/>
            <person name="Sykes S."/>
            <person name="Wortman J."/>
            <person name="Nusbaum C."/>
            <person name="Birren B."/>
        </authorList>
    </citation>
    <scope>NUCLEOTIDE SEQUENCE [LARGE SCALE GENOMIC DNA]</scope>
    <source>
        <strain evidence="1">54008</strain>
    </source>
</reference>
<protein>
    <submittedName>
        <fullName evidence="1">Uncharacterized protein</fullName>
    </submittedName>
</protein>
<organism evidence="1">
    <name type="scientific">Fusarium oxysporum f. sp. conglutinans race 2 54008</name>
    <dbReference type="NCBI Taxonomy" id="1089457"/>
    <lineage>
        <taxon>Eukaryota</taxon>
        <taxon>Fungi</taxon>
        <taxon>Dikarya</taxon>
        <taxon>Ascomycota</taxon>
        <taxon>Pezizomycotina</taxon>
        <taxon>Sordariomycetes</taxon>
        <taxon>Hypocreomycetidae</taxon>
        <taxon>Hypocreales</taxon>
        <taxon>Nectriaceae</taxon>
        <taxon>Fusarium</taxon>
        <taxon>Fusarium oxysporum species complex</taxon>
    </lineage>
</organism>
<gene>
    <name evidence="1" type="ORF">FOPG_20127</name>
</gene>
<name>X0HQT7_FUSOX</name>
<dbReference type="AlphaFoldDB" id="X0HQT7"/>